<name>A0A967BEC5_9RHOB</name>
<dbReference type="Pfam" id="PF13561">
    <property type="entry name" value="adh_short_C2"/>
    <property type="match status" value="1"/>
</dbReference>
<comment type="similarity">
    <text evidence="1">Belongs to the short-chain dehydrogenases/reductases (SDR) family.</text>
</comment>
<dbReference type="Gene3D" id="3.40.50.720">
    <property type="entry name" value="NAD(P)-binding Rossmann-like Domain"/>
    <property type="match status" value="1"/>
</dbReference>
<evidence type="ECO:0000313" key="3">
    <source>
        <dbReference type="EMBL" id="NHQ75308.1"/>
    </source>
</evidence>
<dbReference type="InterPro" id="IPR036291">
    <property type="entry name" value="NAD(P)-bd_dom_sf"/>
</dbReference>
<reference evidence="3" key="1">
    <citation type="submission" date="2020-03" db="EMBL/GenBank/DDBJ databases">
        <title>Roseovarius gahaiensis sp. nov., isolated from Gahai Saline Lake, China.</title>
        <authorList>
            <person name="Sun X."/>
        </authorList>
    </citation>
    <scope>NUCLEOTIDE SEQUENCE</scope>
    <source>
        <strain evidence="3">GH877</strain>
    </source>
</reference>
<gene>
    <name evidence="3" type="ORF">HAT86_12670</name>
</gene>
<dbReference type="PANTHER" id="PTHR24321:SF15">
    <property type="entry name" value="OXIDOREDUCTASE UCPA"/>
    <property type="match status" value="1"/>
</dbReference>
<evidence type="ECO:0000313" key="4">
    <source>
        <dbReference type="Proteomes" id="UP000639775"/>
    </source>
</evidence>
<dbReference type="PRINTS" id="PR00081">
    <property type="entry name" value="GDHRDH"/>
</dbReference>
<dbReference type="GO" id="GO:0016491">
    <property type="term" value="F:oxidoreductase activity"/>
    <property type="evidence" value="ECO:0007669"/>
    <property type="project" value="UniProtKB-KW"/>
</dbReference>
<keyword evidence="2" id="KW-0560">Oxidoreductase</keyword>
<evidence type="ECO:0000256" key="1">
    <source>
        <dbReference type="ARBA" id="ARBA00006484"/>
    </source>
</evidence>
<proteinExistence type="inferred from homology"/>
<keyword evidence="4" id="KW-1185">Reference proteome</keyword>
<protein>
    <submittedName>
        <fullName evidence="3">SDR family oxidoreductase</fullName>
    </submittedName>
</protein>
<dbReference type="CDD" id="cd05233">
    <property type="entry name" value="SDR_c"/>
    <property type="match status" value="1"/>
</dbReference>
<dbReference type="InterPro" id="IPR002347">
    <property type="entry name" value="SDR_fam"/>
</dbReference>
<organism evidence="3 4">
    <name type="scientific">Roseovarius gahaiensis</name>
    <dbReference type="NCBI Taxonomy" id="2716691"/>
    <lineage>
        <taxon>Bacteria</taxon>
        <taxon>Pseudomonadati</taxon>
        <taxon>Pseudomonadota</taxon>
        <taxon>Alphaproteobacteria</taxon>
        <taxon>Rhodobacterales</taxon>
        <taxon>Roseobacteraceae</taxon>
        <taxon>Roseovarius</taxon>
    </lineage>
</organism>
<dbReference type="Proteomes" id="UP000639775">
    <property type="component" value="Unassembled WGS sequence"/>
</dbReference>
<dbReference type="PANTHER" id="PTHR24321">
    <property type="entry name" value="DEHYDROGENASES, SHORT CHAIN"/>
    <property type="match status" value="1"/>
</dbReference>
<dbReference type="RefSeq" id="WP_167198277.1">
    <property type="nucleotide sequence ID" value="NZ_JAAORB010000030.1"/>
</dbReference>
<evidence type="ECO:0000256" key="2">
    <source>
        <dbReference type="ARBA" id="ARBA00023002"/>
    </source>
</evidence>
<accession>A0A967BEC5</accession>
<dbReference type="FunFam" id="3.40.50.720:FF:000084">
    <property type="entry name" value="Short-chain dehydrogenase reductase"/>
    <property type="match status" value="1"/>
</dbReference>
<sequence>MRFQGKVAVVVGGGSHDDGWSNGKACAVAYGREGAQVAVLDIDVSAARKTAETITSVGGQAIEVQVDVCDLGSVNDAIAAVLNQFGQIDVLHNNVGVTHMGGPVDLDEETFQRSLDLNLGSVYRTCKAVLPGMVERRSGVIVNVSSLAAIRYTGYPYFAYYAAKAAVNHATTAIAMEHAPNGIRANAVMPGLIDSPLIYRQIAGQYVSRDEMVDARNRAVPLGRMGTAWDIAEASLFLASDSAKFITGVCLPVDGGQSCRV</sequence>
<dbReference type="AlphaFoldDB" id="A0A967BEC5"/>
<dbReference type="EMBL" id="JAAORB010000030">
    <property type="protein sequence ID" value="NHQ75308.1"/>
    <property type="molecule type" value="Genomic_DNA"/>
</dbReference>
<comment type="caution">
    <text evidence="3">The sequence shown here is derived from an EMBL/GenBank/DDBJ whole genome shotgun (WGS) entry which is preliminary data.</text>
</comment>
<dbReference type="SUPFAM" id="SSF51735">
    <property type="entry name" value="NAD(P)-binding Rossmann-fold domains"/>
    <property type="match status" value="1"/>
</dbReference>
<dbReference type="PRINTS" id="PR00080">
    <property type="entry name" value="SDRFAMILY"/>
</dbReference>